<name>A0AAF1KS00_9PROT</name>
<protein>
    <submittedName>
        <fullName evidence="1">Uncharacterized protein</fullName>
    </submittedName>
</protein>
<reference evidence="1" key="1">
    <citation type="submission" date="2020-01" db="EMBL/GenBank/DDBJ databases">
        <authorList>
            <person name="Rat A."/>
        </authorList>
    </citation>
    <scope>NUCLEOTIDE SEQUENCE</scope>
    <source>
        <strain evidence="1">LMG 28251</strain>
    </source>
</reference>
<evidence type="ECO:0000313" key="2">
    <source>
        <dbReference type="Proteomes" id="UP001196068"/>
    </source>
</evidence>
<keyword evidence="2" id="KW-1185">Reference proteome</keyword>
<comment type="caution">
    <text evidence="1">The sequence shown here is derived from an EMBL/GenBank/DDBJ whole genome shotgun (WGS) entry which is preliminary data.</text>
</comment>
<organism evidence="1 2">
    <name type="scientific">Plastoroseomonas arctica</name>
    <dbReference type="NCBI Taxonomy" id="1509237"/>
    <lineage>
        <taxon>Bacteria</taxon>
        <taxon>Pseudomonadati</taxon>
        <taxon>Pseudomonadota</taxon>
        <taxon>Alphaproteobacteria</taxon>
        <taxon>Acetobacterales</taxon>
        <taxon>Acetobacteraceae</taxon>
        <taxon>Plastoroseomonas</taxon>
    </lineage>
</organism>
<proteinExistence type="predicted"/>
<sequence>MSASFRAKTAFTAGELAPELLGRVDLRAYETGARRLRNVFIQPTGGVTRRPGLRHIATLPGEARLIPFEVNAELTYLFVLTDGLLSIYTGDVRTAQIAAPWTGPMLPQIAWTQSDDAALILHPNLPPQRIARNGTGWSLASWPLVREPFHRFVDGAITLATSGTTGLVTVTASAPVFSAGHLGARLRINGRRVSINTVNSATVVSAAVVDAPLTGTAATASWDESAFGDARGWPICACFHQQRLVIGGTRDLPNRLFLSRTASSFDFDPGTGLDDEGIDFALVSDQANAIRGVFSGRHLQVFTSGSEWMVTGEPLTPSSIQLTRQTRVGSRTDRMLPTVDVDGATIFASRSGQSVHEFTYTDLQQIYQANDLAILARHLVQGPRALAYDARSRLLHIAMADGSLATLTIYRAEQVTAWTRQETDGLFRDLAETDGTIWALVERNGSQRLERFDGTLGLDAAISFAGTAARTSLAGLDHLEGRTVGLVADGAPRDPALVNNGAIALAPTARSGQAGLLFTHRIEPMPVVAASNIGITTGPRRSVTITFRVLDTAALTADVGRGLRSVPFRRLDLNRLDAAPEPFTGDVTLGAIGWRRGGLDAPWRIEGDTPLPLTLLSVTTEARTSN</sequence>
<gene>
    <name evidence="1" type="ORF">GXW79_06850</name>
</gene>
<accession>A0AAF1KS00</accession>
<dbReference type="EMBL" id="JAAEDH010000006">
    <property type="protein sequence ID" value="MBR0654792.1"/>
    <property type="molecule type" value="Genomic_DNA"/>
</dbReference>
<dbReference type="AlphaFoldDB" id="A0AAF1KS00"/>
<dbReference type="RefSeq" id="WP_211873618.1">
    <property type="nucleotide sequence ID" value="NZ_JAAEDH010000006.1"/>
</dbReference>
<dbReference type="Proteomes" id="UP001196068">
    <property type="component" value="Unassembled WGS sequence"/>
</dbReference>
<evidence type="ECO:0000313" key="1">
    <source>
        <dbReference type="EMBL" id="MBR0654792.1"/>
    </source>
</evidence>
<reference evidence="1" key="2">
    <citation type="journal article" date="2021" name="Syst. Appl. Microbiol.">
        <title>Roseomonas hellenica sp. nov., isolated from roots of wild-growing Alkanna tinctoria.</title>
        <authorList>
            <person name="Rat A."/>
            <person name="Naranjo H.D."/>
            <person name="Lebbe L."/>
            <person name="Cnockaert M."/>
            <person name="Krigas N."/>
            <person name="Grigoriadou K."/>
            <person name="Maloupa E."/>
            <person name="Willems A."/>
        </authorList>
    </citation>
    <scope>NUCLEOTIDE SEQUENCE</scope>
    <source>
        <strain evidence="1">LMG 28251</strain>
    </source>
</reference>